<dbReference type="AlphaFoldDB" id="A0A448WWI6"/>
<evidence type="ECO:0000313" key="2">
    <source>
        <dbReference type="EMBL" id="VEL21928.1"/>
    </source>
</evidence>
<reference evidence="2" key="1">
    <citation type="submission" date="2018-11" db="EMBL/GenBank/DDBJ databases">
        <authorList>
            <consortium name="Pathogen Informatics"/>
        </authorList>
    </citation>
    <scope>NUCLEOTIDE SEQUENCE</scope>
</reference>
<keyword evidence="1" id="KW-0472">Membrane</keyword>
<gene>
    <name evidence="2" type="ORF">PXEA_LOCUS15368</name>
</gene>
<sequence length="118" mass="13485">MQVLFFRNTRLGAIGFIPCLLSAYLLCFLLNFIQLTPRYLRSLDHLLRPRQIKPLPMRILLVGLKISLSLLLSPRKMLTSDLTPEALLGQERPSQLAKLIQISPTLLMNFQTPKPTNM</sequence>
<keyword evidence="1" id="KW-0812">Transmembrane</keyword>
<feature type="transmembrane region" description="Helical" evidence="1">
    <location>
        <begin position="55"/>
        <end position="72"/>
    </location>
</feature>
<feature type="transmembrane region" description="Helical" evidence="1">
    <location>
        <begin position="12"/>
        <end position="35"/>
    </location>
</feature>
<keyword evidence="1" id="KW-1133">Transmembrane helix</keyword>
<name>A0A448WWI6_9PLAT</name>
<keyword evidence="3" id="KW-1185">Reference proteome</keyword>
<dbReference type="Proteomes" id="UP000784294">
    <property type="component" value="Unassembled WGS sequence"/>
</dbReference>
<evidence type="ECO:0000313" key="3">
    <source>
        <dbReference type="Proteomes" id="UP000784294"/>
    </source>
</evidence>
<accession>A0A448WWI6</accession>
<dbReference type="EMBL" id="CAAALY010053828">
    <property type="protein sequence ID" value="VEL21928.1"/>
    <property type="molecule type" value="Genomic_DNA"/>
</dbReference>
<evidence type="ECO:0000256" key="1">
    <source>
        <dbReference type="SAM" id="Phobius"/>
    </source>
</evidence>
<organism evidence="2 3">
    <name type="scientific">Protopolystoma xenopodis</name>
    <dbReference type="NCBI Taxonomy" id="117903"/>
    <lineage>
        <taxon>Eukaryota</taxon>
        <taxon>Metazoa</taxon>
        <taxon>Spiralia</taxon>
        <taxon>Lophotrochozoa</taxon>
        <taxon>Platyhelminthes</taxon>
        <taxon>Monogenea</taxon>
        <taxon>Polyopisthocotylea</taxon>
        <taxon>Polystomatidea</taxon>
        <taxon>Polystomatidae</taxon>
        <taxon>Protopolystoma</taxon>
    </lineage>
</organism>
<proteinExistence type="predicted"/>
<comment type="caution">
    <text evidence="2">The sequence shown here is derived from an EMBL/GenBank/DDBJ whole genome shotgun (WGS) entry which is preliminary data.</text>
</comment>
<protein>
    <submittedName>
        <fullName evidence="2">Uncharacterized protein</fullName>
    </submittedName>
</protein>